<feature type="chain" id="PRO_5042161452" evidence="1">
    <location>
        <begin position="21"/>
        <end position="320"/>
    </location>
</feature>
<gene>
    <name evidence="2" type="ORF">N8I77_009766</name>
</gene>
<sequence length="320" mass="34202">MQYDIIVAIAALVLSSKAGAARICGSSNATSTYQWRLSDARYDSAAPSDNGGPATLAVSIVPTNGSYGTFFECFAAWPDAWKGWQDGGDNIIWSNCIWAGNGFNIDNTVSFAVDWANKTMYVSHTFACSDAEGADGLATGILPLNMNCATTAEGSETCALVPSDSKGFTTKGGPTPQEPGSVCPGTADSYQSWQVEQWKRQYEWPPGSSLSDPPKADTGPAFVLRNMRTREAESFSCTNSGKIEDEKFTGTCVAADQASLSTAEFVFDRKLDMLTITQHWQCGEVSLDAVGVGYVQATCDRQSDLLTCTTGPIWIGTKTL</sequence>
<protein>
    <submittedName>
        <fullName evidence="2">Uncharacterized protein</fullName>
    </submittedName>
</protein>
<evidence type="ECO:0000256" key="1">
    <source>
        <dbReference type="SAM" id="SignalP"/>
    </source>
</evidence>
<reference evidence="2" key="1">
    <citation type="submission" date="2023-06" db="EMBL/GenBank/DDBJ databases">
        <authorList>
            <person name="Noh H."/>
        </authorList>
    </citation>
    <scope>NUCLEOTIDE SEQUENCE</scope>
    <source>
        <strain evidence="2">DUCC20226</strain>
    </source>
</reference>
<evidence type="ECO:0000313" key="3">
    <source>
        <dbReference type="Proteomes" id="UP001265746"/>
    </source>
</evidence>
<accession>A0AAD9SBR0</accession>
<dbReference type="Proteomes" id="UP001265746">
    <property type="component" value="Unassembled WGS sequence"/>
</dbReference>
<dbReference type="AlphaFoldDB" id="A0AAD9SBR0"/>
<dbReference type="EMBL" id="JAUJFL010000005">
    <property type="protein sequence ID" value="KAK2603300.1"/>
    <property type="molecule type" value="Genomic_DNA"/>
</dbReference>
<comment type="caution">
    <text evidence="2">The sequence shown here is derived from an EMBL/GenBank/DDBJ whole genome shotgun (WGS) entry which is preliminary data.</text>
</comment>
<proteinExistence type="predicted"/>
<organism evidence="2 3">
    <name type="scientific">Phomopsis amygdali</name>
    <name type="common">Fusicoccum amygdali</name>
    <dbReference type="NCBI Taxonomy" id="1214568"/>
    <lineage>
        <taxon>Eukaryota</taxon>
        <taxon>Fungi</taxon>
        <taxon>Dikarya</taxon>
        <taxon>Ascomycota</taxon>
        <taxon>Pezizomycotina</taxon>
        <taxon>Sordariomycetes</taxon>
        <taxon>Sordariomycetidae</taxon>
        <taxon>Diaporthales</taxon>
        <taxon>Diaporthaceae</taxon>
        <taxon>Diaporthe</taxon>
    </lineage>
</organism>
<name>A0AAD9SBR0_PHOAM</name>
<keyword evidence="1" id="KW-0732">Signal</keyword>
<keyword evidence="3" id="KW-1185">Reference proteome</keyword>
<evidence type="ECO:0000313" key="2">
    <source>
        <dbReference type="EMBL" id="KAK2603300.1"/>
    </source>
</evidence>
<feature type="signal peptide" evidence="1">
    <location>
        <begin position="1"/>
        <end position="20"/>
    </location>
</feature>